<keyword evidence="1" id="KW-0812">Transmembrane</keyword>
<feature type="non-terminal residue" evidence="2">
    <location>
        <position position="1"/>
    </location>
</feature>
<protein>
    <recommendedName>
        <fullName evidence="3">ABC3 transporter permease protein domain-containing protein</fullName>
    </recommendedName>
</protein>
<comment type="caution">
    <text evidence="2">The sequence shown here is derived from an EMBL/GenBank/DDBJ whole genome shotgun (WGS) entry which is preliminary data.</text>
</comment>
<name>X1EK63_9ZZZZ</name>
<organism evidence="2">
    <name type="scientific">marine sediment metagenome</name>
    <dbReference type="NCBI Taxonomy" id="412755"/>
    <lineage>
        <taxon>unclassified sequences</taxon>
        <taxon>metagenomes</taxon>
        <taxon>ecological metagenomes</taxon>
    </lineage>
</organism>
<feature type="transmembrane region" description="Helical" evidence="1">
    <location>
        <begin position="225"/>
        <end position="249"/>
    </location>
</feature>
<evidence type="ECO:0000313" key="2">
    <source>
        <dbReference type="EMBL" id="GAH20770.1"/>
    </source>
</evidence>
<sequence>CPVSVQYNFEKDAFMNAGSDLYILNWNDENVTLLADIEALPGVISTANVSAVDCSFDGEDINIHIINNISKFLATSYTPPRHMFPDWEETIAALDGNSTMVTSQVFKDNFADNTSKVLWENYLQTISSTFSILTTFDYFPVFYDIGPYVAGKTRSVNALTIAAHNYHYIDPTVVSFGIFKDRLLIKLDEGADHAEIKYILEETYQFNVISAIEEREETQFSSYPFYSIISAEFAMSILICLIAIVFISITNPIKLLQQRTNKNDRLKKMGISTKRIIQLAAVETLAVLITPGKASMSASSVTFSSFQFRM</sequence>
<gene>
    <name evidence="2" type="ORF">S03H2_01507</name>
</gene>
<accession>X1EK63</accession>
<keyword evidence="1" id="KW-0472">Membrane</keyword>
<evidence type="ECO:0000256" key="1">
    <source>
        <dbReference type="SAM" id="Phobius"/>
    </source>
</evidence>
<proteinExistence type="predicted"/>
<keyword evidence="1" id="KW-1133">Transmembrane helix</keyword>
<evidence type="ECO:0008006" key="3">
    <source>
        <dbReference type="Google" id="ProtNLM"/>
    </source>
</evidence>
<dbReference type="EMBL" id="BARU01000447">
    <property type="protein sequence ID" value="GAH20770.1"/>
    <property type="molecule type" value="Genomic_DNA"/>
</dbReference>
<dbReference type="AlphaFoldDB" id="X1EK63"/>
<reference evidence="2" key="1">
    <citation type="journal article" date="2014" name="Front. Microbiol.">
        <title>High frequency of phylogenetically diverse reductive dehalogenase-homologous genes in deep subseafloor sedimentary metagenomes.</title>
        <authorList>
            <person name="Kawai M."/>
            <person name="Futagami T."/>
            <person name="Toyoda A."/>
            <person name="Takaki Y."/>
            <person name="Nishi S."/>
            <person name="Hori S."/>
            <person name="Arai W."/>
            <person name="Tsubouchi T."/>
            <person name="Morono Y."/>
            <person name="Uchiyama I."/>
            <person name="Ito T."/>
            <person name="Fujiyama A."/>
            <person name="Inagaki F."/>
            <person name="Takami H."/>
        </authorList>
    </citation>
    <scope>NUCLEOTIDE SEQUENCE</scope>
    <source>
        <strain evidence="2">Expedition CK06-06</strain>
    </source>
</reference>